<dbReference type="GO" id="GO:0000156">
    <property type="term" value="F:phosphorelay response regulator activity"/>
    <property type="evidence" value="ECO:0007669"/>
    <property type="project" value="TreeGrafter"/>
</dbReference>
<evidence type="ECO:0000256" key="4">
    <source>
        <dbReference type="ARBA" id="ARBA00023125"/>
    </source>
</evidence>
<evidence type="ECO:0000256" key="3">
    <source>
        <dbReference type="ARBA" id="ARBA00023015"/>
    </source>
</evidence>
<dbReference type="PROSITE" id="PS50110">
    <property type="entry name" value="RESPONSE_REGULATORY"/>
    <property type="match status" value="1"/>
</dbReference>
<reference evidence="8" key="1">
    <citation type="submission" date="2019-08" db="EMBL/GenBank/DDBJ databases">
        <authorList>
            <person name="Kucharzyk K."/>
            <person name="Murdoch R.W."/>
            <person name="Higgins S."/>
            <person name="Loffler F."/>
        </authorList>
    </citation>
    <scope>NUCLEOTIDE SEQUENCE</scope>
</reference>
<keyword evidence="1" id="KW-0597">Phosphoprotein</keyword>
<dbReference type="InterPro" id="IPR011006">
    <property type="entry name" value="CheY-like_superfamily"/>
</dbReference>
<dbReference type="InterPro" id="IPR016032">
    <property type="entry name" value="Sig_transdc_resp-reg_C-effctor"/>
</dbReference>
<feature type="domain" description="OmpR/PhoB-type" evidence="7">
    <location>
        <begin position="37"/>
        <end position="137"/>
    </location>
</feature>
<dbReference type="PANTHER" id="PTHR48111:SF1">
    <property type="entry name" value="TWO-COMPONENT RESPONSE REGULATOR ORR33"/>
    <property type="match status" value="1"/>
</dbReference>
<dbReference type="InterPro" id="IPR001867">
    <property type="entry name" value="OmpR/PhoB-type_DNA-bd"/>
</dbReference>
<evidence type="ECO:0000256" key="2">
    <source>
        <dbReference type="ARBA" id="ARBA00023012"/>
    </source>
</evidence>
<organism evidence="8">
    <name type="scientific">bioreactor metagenome</name>
    <dbReference type="NCBI Taxonomy" id="1076179"/>
    <lineage>
        <taxon>unclassified sequences</taxon>
        <taxon>metagenomes</taxon>
        <taxon>ecological metagenomes</taxon>
    </lineage>
</organism>
<dbReference type="AlphaFoldDB" id="A0A645HGQ1"/>
<dbReference type="InterPro" id="IPR036388">
    <property type="entry name" value="WH-like_DNA-bd_sf"/>
</dbReference>
<feature type="domain" description="Response regulatory" evidence="6">
    <location>
        <begin position="1"/>
        <end position="30"/>
    </location>
</feature>
<dbReference type="PROSITE" id="PS51755">
    <property type="entry name" value="OMPR_PHOB"/>
    <property type="match status" value="1"/>
</dbReference>
<keyword evidence="4" id="KW-0238">DNA-binding</keyword>
<dbReference type="SUPFAM" id="SSF46894">
    <property type="entry name" value="C-terminal effector domain of the bipartite response regulators"/>
    <property type="match status" value="1"/>
</dbReference>
<dbReference type="FunFam" id="1.10.10.10:FF:000018">
    <property type="entry name" value="DNA-binding response regulator ResD"/>
    <property type="match status" value="1"/>
</dbReference>
<dbReference type="Gene3D" id="6.10.250.690">
    <property type="match status" value="1"/>
</dbReference>
<dbReference type="PANTHER" id="PTHR48111">
    <property type="entry name" value="REGULATOR OF RPOS"/>
    <property type="match status" value="1"/>
</dbReference>
<dbReference type="GO" id="GO:0000976">
    <property type="term" value="F:transcription cis-regulatory region binding"/>
    <property type="evidence" value="ECO:0007669"/>
    <property type="project" value="TreeGrafter"/>
</dbReference>
<keyword evidence="2" id="KW-0902">Two-component regulatory system</keyword>
<sequence>MLTGYRCGCDDYIAKPFSVNVLKQKITVLLKRTQNDKAIFKYEGLTVDYDKMLVTINDTECKLTPTEYKLLSYMTTNQGKVLTRSILLEQIWDSDGNYVDENTLSVYIRRLRAKLEKNVAAPQYVRTVFGIGYTLGE</sequence>
<evidence type="ECO:0000256" key="5">
    <source>
        <dbReference type="ARBA" id="ARBA00023163"/>
    </source>
</evidence>
<evidence type="ECO:0000259" key="6">
    <source>
        <dbReference type="PROSITE" id="PS50110"/>
    </source>
</evidence>
<dbReference type="GO" id="GO:0005829">
    <property type="term" value="C:cytosol"/>
    <property type="evidence" value="ECO:0007669"/>
    <property type="project" value="TreeGrafter"/>
</dbReference>
<accession>A0A645HGQ1</accession>
<dbReference type="GO" id="GO:0006355">
    <property type="term" value="P:regulation of DNA-templated transcription"/>
    <property type="evidence" value="ECO:0007669"/>
    <property type="project" value="InterPro"/>
</dbReference>
<evidence type="ECO:0000313" key="8">
    <source>
        <dbReference type="EMBL" id="MPN38201.1"/>
    </source>
</evidence>
<dbReference type="Pfam" id="PF00486">
    <property type="entry name" value="Trans_reg_C"/>
    <property type="match status" value="1"/>
</dbReference>
<name>A0A645HGQ1_9ZZZZ</name>
<dbReference type="InterPro" id="IPR039420">
    <property type="entry name" value="WalR-like"/>
</dbReference>
<dbReference type="InterPro" id="IPR001789">
    <property type="entry name" value="Sig_transdc_resp-reg_receiver"/>
</dbReference>
<dbReference type="SMART" id="SM00862">
    <property type="entry name" value="Trans_reg_C"/>
    <property type="match status" value="1"/>
</dbReference>
<comment type="caution">
    <text evidence="8">The sequence shown here is derived from an EMBL/GenBank/DDBJ whole genome shotgun (WGS) entry which is preliminary data.</text>
</comment>
<dbReference type="SUPFAM" id="SSF52172">
    <property type="entry name" value="CheY-like"/>
    <property type="match status" value="1"/>
</dbReference>
<proteinExistence type="predicted"/>
<evidence type="ECO:0000256" key="1">
    <source>
        <dbReference type="ARBA" id="ARBA00022553"/>
    </source>
</evidence>
<gene>
    <name evidence="8" type="primary">sphR_15</name>
    <name evidence="8" type="ORF">SDC9_185725</name>
</gene>
<dbReference type="GO" id="GO:0032993">
    <property type="term" value="C:protein-DNA complex"/>
    <property type="evidence" value="ECO:0007669"/>
    <property type="project" value="TreeGrafter"/>
</dbReference>
<dbReference type="CDD" id="cd00383">
    <property type="entry name" value="trans_reg_C"/>
    <property type="match status" value="1"/>
</dbReference>
<evidence type="ECO:0000259" key="7">
    <source>
        <dbReference type="PROSITE" id="PS51755"/>
    </source>
</evidence>
<protein>
    <submittedName>
        <fullName evidence="8">Alkaline phosphatase synthesis transcriptional regulatory protein SphR</fullName>
    </submittedName>
</protein>
<keyword evidence="5" id="KW-0804">Transcription</keyword>
<keyword evidence="3" id="KW-0805">Transcription regulation</keyword>
<dbReference type="Gene3D" id="1.10.10.10">
    <property type="entry name" value="Winged helix-like DNA-binding domain superfamily/Winged helix DNA-binding domain"/>
    <property type="match status" value="1"/>
</dbReference>
<dbReference type="EMBL" id="VSSQ01093288">
    <property type="protein sequence ID" value="MPN38201.1"/>
    <property type="molecule type" value="Genomic_DNA"/>
</dbReference>